<gene>
    <name evidence="1" type="ORF">B0187_04480</name>
</gene>
<evidence type="ECO:0000313" key="1">
    <source>
        <dbReference type="EMBL" id="OOR99627.1"/>
    </source>
</evidence>
<dbReference type="InterPro" id="IPR010391">
    <property type="entry name" value="DNA_damage-inducible_DinI-like"/>
</dbReference>
<dbReference type="Proteomes" id="UP000190867">
    <property type="component" value="Unassembled WGS sequence"/>
</dbReference>
<reference evidence="1 2" key="1">
    <citation type="submission" date="2017-02" db="EMBL/GenBank/DDBJ databases">
        <title>Draft genome sequence of Haemophilus paracuniculus CCUG 43573 type strain.</title>
        <authorList>
            <person name="Engstrom-Jakobsson H."/>
            <person name="Salva-Serra F."/>
            <person name="Thorell K."/>
            <person name="Gonzales-Siles L."/>
            <person name="Karlsson R."/>
            <person name="Boulund F."/>
            <person name="Engstrand L."/>
            <person name="Kristiansson E."/>
            <person name="Moore E."/>
        </authorList>
    </citation>
    <scope>NUCLEOTIDE SEQUENCE [LARGE SCALE GENOMIC DNA]</scope>
    <source>
        <strain evidence="1 2">CCUG 43573</strain>
    </source>
</reference>
<keyword evidence="2" id="KW-1185">Reference proteome</keyword>
<sequence>MMQQSIDLALLKPQSIKEPQFLKAIAIVEEKLKQEYPNAIVRVRQSPSMSGLSVFGFGKNGRKEIEFFLENLFNDSYLFDEY</sequence>
<name>A0A1T0ATJ3_9PAST</name>
<comment type="caution">
    <text evidence="1">The sequence shown here is derived from an EMBL/GenBank/DDBJ whole genome shotgun (WGS) entry which is preliminary data.</text>
</comment>
<organism evidence="1 2">
    <name type="scientific">Haemophilus paracuniculus</name>
    <dbReference type="NCBI Taxonomy" id="734"/>
    <lineage>
        <taxon>Bacteria</taxon>
        <taxon>Pseudomonadati</taxon>
        <taxon>Pseudomonadota</taxon>
        <taxon>Gammaproteobacteria</taxon>
        <taxon>Pasteurellales</taxon>
        <taxon>Pasteurellaceae</taxon>
        <taxon>Haemophilus</taxon>
    </lineage>
</organism>
<dbReference type="InterPro" id="IPR036687">
    <property type="entry name" value="DinI-like_sf"/>
</dbReference>
<evidence type="ECO:0000313" key="2">
    <source>
        <dbReference type="Proteomes" id="UP000190867"/>
    </source>
</evidence>
<dbReference type="Gene3D" id="3.30.910.10">
    <property type="entry name" value="DinI-like"/>
    <property type="match status" value="1"/>
</dbReference>
<dbReference type="AlphaFoldDB" id="A0A1T0ATJ3"/>
<dbReference type="Pfam" id="PF06183">
    <property type="entry name" value="DinI"/>
    <property type="match status" value="1"/>
</dbReference>
<proteinExistence type="predicted"/>
<accession>A0A1T0ATJ3</accession>
<dbReference type="EMBL" id="MUYA01000005">
    <property type="protein sequence ID" value="OOR99627.1"/>
    <property type="molecule type" value="Genomic_DNA"/>
</dbReference>
<evidence type="ECO:0008006" key="3">
    <source>
        <dbReference type="Google" id="ProtNLM"/>
    </source>
</evidence>
<protein>
    <recommendedName>
        <fullName evidence="3">DinI family protein</fullName>
    </recommendedName>
</protein>